<dbReference type="Gene3D" id="1.10.940.10">
    <property type="entry name" value="NusB-like"/>
    <property type="match status" value="1"/>
</dbReference>
<evidence type="ECO:0000313" key="6">
    <source>
        <dbReference type="EMBL" id="KKL52733.1"/>
    </source>
</evidence>
<sequence>MPTVRSLAVKALTRIGNDARPKEEMESLGFELDVRDRAFLQELVYGSLRHRIELEWILDRFLDHPRDLPDETRSNLIIAMYQIIKLRVPDWAAVNEAVELEGRLRGLVNAVLRNSLRTRDSILSELAGMERSLGASRIKGEEFAMAASITTSHPLWLVRRWVKRFGVEEALALMKANNEVPPLNLRVNTLKTTRQEVLERLSSMDIEAEAALRSPVGIRLSGTLAFRELEPLSGLVMAQDEAAQLVTLMLGLVEGQRVLDACAAPGGKAGHMAELTGDTGEVVAVESDLKRTELLRDNMLRMGYK</sequence>
<dbReference type="GO" id="GO:0008173">
    <property type="term" value="F:RNA methyltransferase activity"/>
    <property type="evidence" value="ECO:0007669"/>
    <property type="project" value="InterPro"/>
</dbReference>
<dbReference type="GO" id="GO:0006355">
    <property type="term" value="P:regulation of DNA-templated transcription"/>
    <property type="evidence" value="ECO:0007669"/>
    <property type="project" value="InterPro"/>
</dbReference>
<keyword evidence="2" id="KW-0808">Transferase</keyword>
<dbReference type="SUPFAM" id="SSF53335">
    <property type="entry name" value="S-adenosyl-L-methionine-dependent methyltransferases"/>
    <property type="match status" value="1"/>
</dbReference>
<evidence type="ECO:0000256" key="1">
    <source>
        <dbReference type="ARBA" id="ARBA00022603"/>
    </source>
</evidence>
<name>A0A0F9CTH3_9ZZZZ</name>
<dbReference type="InterPro" id="IPR006027">
    <property type="entry name" value="NusB_RsmB_TIM44"/>
</dbReference>
<evidence type="ECO:0000256" key="3">
    <source>
        <dbReference type="ARBA" id="ARBA00022691"/>
    </source>
</evidence>
<dbReference type="InterPro" id="IPR029063">
    <property type="entry name" value="SAM-dependent_MTases_sf"/>
</dbReference>
<reference evidence="6" key="1">
    <citation type="journal article" date="2015" name="Nature">
        <title>Complex archaea that bridge the gap between prokaryotes and eukaryotes.</title>
        <authorList>
            <person name="Spang A."/>
            <person name="Saw J.H."/>
            <person name="Jorgensen S.L."/>
            <person name="Zaremba-Niedzwiedzka K."/>
            <person name="Martijn J."/>
            <person name="Lind A.E."/>
            <person name="van Eijk R."/>
            <person name="Schleper C."/>
            <person name="Guy L."/>
            <person name="Ettema T.J."/>
        </authorList>
    </citation>
    <scope>NUCLEOTIDE SEQUENCE</scope>
</reference>
<protein>
    <recommendedName>
        <fullName evidence="5">SAM-dependent MTase RsmB/NOP-type domain-containing protein</fullName>
    </recommendedName>
</protein>
<accession>A0A0F9CTH3</accession>
<dbReference type="InterPro" id="IPR049560">
    <property type="entry name" value="MeTrfase_RsmB-F_NOP2_cat"/>
</dbReference>
<dbReference type="EMBL" id="LAZR01031789">
    <property type="protein sequence ID" value="KKL52733.1"/>
    <property type="molecule type" value="Genomic_DNA"/>
</dbReference>
<keyword evidence="3" id="KW-0949">S-adenosyl-L-methionine</keyword>
<dbReference type="Pfam" id="PF01029">
    <property type="entry name" value="NusB"/>
    <property type="match status" value="1"/>
</dbReference>
<feature type="non-terminal residue" evidence="6">
    <location>
        <position position="305"/>
    </location>
</feature>
<dbReference type="PANTHER" id="PTHR22807">
    <property type="entry name" value="NOP2 YEAST -RELATED NOL1/NOP2/FMU SUN DOMAIN-CONTAINING"/>
    <property type="match status" value="1"/>
</dbReference>
<dbReference type="AlphaFoldDB" id="A0A0F9CTH3"/>
<dbReference type="Pfam" id="PF01189">
    <property type="entry name" value="Methyltr_RsmB-F"/>
    <property type="match status" value="1"/>
</dbReference>
<dbReference type="SUPFAM" id="SSF48013">
    <property type="entry name" value="NusB-like"/>
    <property type="match status" value="1"/>
</dbReference>
<dbReference type="Gene3D" id="3.40.50.150">
    <property type="entry name" value="Vaccinia Virus protein VP39"/>
    <property type="match status" value="1"/>
</dbReference>
<dbReference type="InterPro" id="IPR054728">
    <property type="entry name" value="RsmB-like_ferredoxin"/>
</dbReference>
<gene>
    <name evidence="6" type="ORF">LCGC14_2282500</name>
</gene>
<evidence type="ECO:0000256" key="4">
    <source>
        <dbReference type="ARBA" id="ARBA00022884"/>
    </source>
</evidence>
<feature type="domain" description="SAM-dependent MTase RsmB/NOP-type" evidence="5">
    <location>
        <begin position="173"/>
        <end position="305"/>
    </location>
</feature>
<proteinExistence type="predicted"/>
<organism evidence="6">
    <name type="scientific">marine sediment metagenome</name>
    <dbReference type="NCBI Taxonomy" id="412755"/>
    <lineage>
        <taxon>unclassified sequences</taxon>
        <taxon>metagenomes</taxon>
        <taxon>ecological metagenomes</taxon>
    </lineage>
</organism>
<dbReference type="PANTHER" id="PTHR22807:SF61">
    <property type="entry name" value="NOL1_NOP2_SUN FAMILY PROTEIN _ ANTITERMINATION NUSB DOMAIN-CONTAINING PROTEIN"/>
    <property type="match status" value="1"/>
</dbReference>
<dbReference type="Pfam" id="PF22458">
    <property type="entry name" value="RsmF-B_ferredox"/>
    <property type="match status" value="1"/>
</dbReference>
<dbReference type="GO" id="GO:0001510">
    <property type="term" value="P:RNA methylation"/>
    <property type="evidence" value="ECO:0007669"/>
    <property type="project" value="InterPro"/>
</dbReference>
<dbReference type="PROSITE" id="PS51686">
    <property type="entry name" value="SAM_MT_RSMB_NOP"/>
    <property type="match status" value="1"/>
</dbReference>
<keyword evidence="4" id="KW-0694">RNA-binding</keyword>
<dbReference type="Gene3D" id="3.30.70.1170">
    <property type="entry name" value="Sun protein, domain 3"/>
    <property type="match status" value="1"/>
</dbReference>
<evidence type="ECO:0000256" key="2">
    <source>
        <dbReference type="ARBA" id="ARBA00022679"/>
    </source>
</evidence>
<dbReference type="InterPro" id="IPR001678">
    <property type="entry name" value="MeTrfase_RsmB-F_NOP2_dom"/>
</dbReference>
<evidence type="ECO:0000259" key="5">
    <source>
        <dbReference type="PROSITE" id="PS51686"/>
    </source>
</evidence>
<keyword evidence="1" id="KW-0489">Methyltransferase</keyword>
<dbReference type="GO" id="GO:0003723">
    <property type="term" value="F:RNA binding"/>
    <property type="evidence" value="ECO:0007669"/>
    <property type="project" value="UniProtKB-KW"/>
</dbReference>
<comment type="caution">
    <text evidence="6">The sequence shown here is derived from an EMBL/GenBank/DDBJ whole genome shotgun (WGS) entry which is preliminary data.</text>
</comment>
<dbReference type="InterPro" id="IPR023267">
    <property type="entry name" value="RCMT"/>
</dbReference>
<dbReference type="InterPro" id="IPR035926">
    <property type="entry name" value="NusB-like_sf"/>
</dbReference>